<dbReference type="CDD" id="cd04913">
    <property type="entry name" value="ACT_AKii-LysC-BS-like_1"/>
    <property type="match status" value="1"/>
</dbReference>
<keyword evidence="17" id="KW-1185">Reference proteome</keyword>
<keyword evidence="10" id="KW-0457">Lysine biosynthesis</keyword>
<feature type="binding site" evidence="12">
    <location>
        <position position="179"/>
    </location>
    <ligand>
        <name>ATP</name>
        <dbReference type="ChEBI" id="CHEBI:30616"/>
    </ligand>
</feature>
<dbReference type="PANTHER" id="PTHR21499:SF3">
    <property type="entry name" value="ASPARTOKINASE"/>
    <property type="match status" value="1"/>
</dbReference>
<dbReference type="CDD" id="cd04261">
    <property type="entry name" value="AAK_AKii-LysC-BS"/>
    <property type="match status" value="1"/>
</dbReference>
<dbReference type="Pfam" id="PF01842">
    <property type="entry name" value="ACT"/>
    <property type="match status" value="1"/>
</dbReference>
<dbReference type="SUPFAM" id="SSF55021">
    <property type="entry name" value="ACT-like"/>
    <property type="match status" value="2"/>
</dbReference>
<dbReference type="Proteomes" id="UP000327179">
    <property type="component" value="Chromosome"/>
</dbReference>
<comment type="similarity">
    <text evidence="4 13">Belongs to the aspartokinase family.</text>
</comment>
<dbReference type="UniPathway" id="UPA00050">
    <property type="reaction ID" value="UER00461"/>
</dbReference>
<evidence type="ECO:0000256" key="4">
    <source>
        <dbReference type="ARBA" id="ARBA00010122"/>
    </source>
</evidence>
<dbReference type="InterPro" id="IPR041740">
    <property type="entry name" value="AKii-LysC-BS"/>
</dbReference>
<protein>
    <recommendedName>
        <fullName evidence="13">Aspartokinase</fullName>
        <ecNumber evidence="13">2.7.2.4</ecNumber>
    </recommendedName>
</protein>
<evidence type="ECO:0000313" key="17">
    <source>
        <dbReference type="Proteomes" id="UP000327179"/>
    </source>
</evidence>
<dbReference type="InterPro" id="IPR018042">
    <property type="entry name" value="Aspartate_kinase_CS"/>
</dbReference>
<evidence type="ECO:0000256" key="11">
    <source>
        <dbReference type="ARBA" id="ARBA00047872"/>
    </source>
</evidence>
<dbReference type="InterPro" id="IPR036393">
    <property type="entry name" value="AceGlu_kinase-like_sf"/>
</dbReference>
<dbReference type="NCBIfam" id="TIGR00656">
    <property type="entry name" value="asp_kin_monofn"/>
    <property type="match status" value="1"/>
</dbReference>
<feature type="binding site" evidence="12">
    <location>
        <begin position="209"/>
        <end position="210"/>
    </location>
    <ligand>
        <name>ATP</name>
        <dbReference type="ChEBI" id="CHEBI:30616"/>
    </ligand>
</feature>
<dbReference type="InterPro" id="IPR005260">
    <property type="entry name" value="Asp_kin_monofn"/>
</dbReference>
<feature type="binding site" evidence="12">
    <location>
        <position position="74"/>
    </location>
    <ligand>
        <name>substrate</name>
    </ligand>
</feature>
<feature type="binding site" evidence="12">
    <location>
        <position position="184"/>
    </location>
    <ligand>
        <name>ATP</name>
        <dbReference type="ChEBI" id="CHEBI:30616"/>
    </ligand>
</feature>
<dbReference type="FunFam" id="3.40.1160.10:FF:000002">
    <property type="entry name" value="Aspartokinase"/>
    <property type="match status" value="1"/>
</dbReference>
<dbReference type="EC" id="2.7.2.4" evidence="13"/>
<dbReference type="GO" id="GO:0009088">
    <property type="term" value="P:threonine biosynthetic process"/>
    <property type="evidence" value="ECO:0007669"/>
    <property type="project" value="UniProtKB-UniPathway"/>
</dbReference>
<dbReference type="NCBIfam" id="NF005154">
    <property type="entry name" value="PRK06635.1-2"/>
    <property type="match status" value="1"/>
</dbReference>
<evidence type="ECO:0000256" key="8">
    <source>
        <dbReference type="ARBA" id="ARBA00022777"/>
    </source>
</evidence>
<name>A0A5J6QS05_9GAMM</name>
<proteinExistence type="inferred from homology"/>
<evidence type="ECO:0000256" key="6">
    <source>
        <dbReference type="ARBA" id="ARBA00022679"/>
    </source>
</evidence>
<dbReference type="EMBL" id="CP043311">
    <property type="protein sequence ID" value="QEY64345.1"/>
    <property type="molecule type" value="Genomic_DNA"/>
</dbReference>
<evidence type="ECO:0000256" key="14">
    <source>
        <dbReference type="RuleBase" id="RU004249"/>
    </source>
</evidence>
<dbReference type="UniPathway" id="UPA00051">
    <property type="reaction ID" value="UER00462"/>
</dbReference>
<dbReference type="GO" id="GO:0005829">
    <property type="term" value="C:cytosol"/>
    <property type="evidence" value="ECO:0007669"/>
    <property type="project" value="TreeGrafter"/>
</dbReference>
<dbReference type="RefSeq" id="WP_151135892.1">
    <property type="nucleotide sequence ID" value="NZ_CP043311.1"/>
</dbReference>
<dbReference type="InterPro" id="IPR002912">
    <property type="entry name" value="ACT_dom"/>
</dbReference>
<sequence length="411" mass="44564">MALIVQKFGGTSVGTVERIEQVAEKVKKFREGGDDIVVVVSAMSGETNRLIDLAKQISEQPVPRELDVMVSTGEQVTIALLAMALIKRGVPAVSYTGNQVRILTDSAHNKARILQIDDQKIRADLKAGRVVVVAGFQGVDEHGNITTLGRGGSDTTGVALAAALKADECQIYTDVDGVYTTDPRVVPQAQRLDKITFEEMLEMASLGSKVLQIRSVEFAGKYNVPLRVLHSFQEGPGTLITLDEEESMEQPIISGIAFNRDEAKLTIRGVPDIPGVAFKILGPISAANIEVDMIVQNVAHDNTTDFTFTVHRNDYQNAQRVLEQTASELGAREVIGDTKIAKVSIVGVGMRSHAGVASRMFEALAKETINIQMISTSEIKVSVVIEEKYLELAVRALHTAFELDAPSRQGE</sequence>
<comment type="pathway">
    <text evidence="2 14">Amino-acid biosynthesis; L-methionine biosynthesis via de novo pathway; L-homoserine from L-aspartate: step 1/3.</text>
</comment>
<accession>A0A5J6QS05</accession>
<dbReference type="PIRSF" id="PIRSF000726">
    <property type="entry name" value="Asp_kin"/>
    <property type="match status" value="1"/>
</dbReference>
<feature type="domain" description="ACT" evidence="15">
    <location>
        <begin position="265"/>
        <end position="348"/>
    </location>
</feature>
<dbReference type="Pfam" id="PF22468">
    <property type="entry name" value="ACT_9"/>
    <property type="match status" value="1"/>
</dbReference>
<dbReference type="InterPro" id="IPR001341">
    <property type="entry name" value="Asp_kinase"/>
</dbReference>
<dbReference type="Pfam" id="PF00696">
    <property type="entry name" value="AA_kinase"/>
    <property type="match status" value="1"/>
</dbReference>
<feature type="binding site" evidence="12">
    <location>
        <position position="47"/>
    </location>
    <ligand>
        <name>substrate</name>
    </ligand>
</feature>
<keyword evidence="5 14" id="KW-0028">Amino-acid biosynthesis</keyword>
<dbReference type="GO" id="GO:0004072">
    <property type="term" value="F:aspartate kinase activity"/>
    <property type="evidence" value="ECO:0007669"/>
    <property type="project" value="UniProtKB-EC"/>
</dbReference>
<dbReference type="PROSITE" id="PS00324">
    <property type="entry name" value="ASPARTOKINASE"/>
    <property type="match status" value="1"/>
</dbReference>
<evidence type="ECO:0000313" key="16">
    <source>
        <dbReference type="EMBL" id="QEY64345.1"/>
    </source>
</evidence>
<dbReference type="GO" id="GO:0009089">
    <property type="term" value="P:lysine biosynthetic process via diaminopimelate"/>
    <property type="evidence" value="ECO:0007669"/>
    <property type="project" value="UniProtKB-UniPathway"/>
</dbReference>
<evidence type="ECO:0000256" key="12">
    <source>
        <dbReference type="PIRSR" id="PIRSR000726-1"/>
    </source>
</evidence>
<comment type="pathway">
    <text evidence="1 14">Amino-acid biosynthesis; L-lysine biosynthesis via DAP pathway; (S)-tetrahydrodipicolinate from L-aspartate: step 1/4.</text>
</comment>
<dbReference type="InterPro" id="IPR045865">
    <property type="entry name" value="ACT-like_dom_sf"/>
</dbReference>
<evidence type="ECO:0000259" key="15">
    <source>
        <dbReference type="PROSITE" id="PS51671"/>
    </source>
</evidence>
<keyword evidence="8 13" id="KW-0418">Kinase</keyword>
<feature type="binding site" evidence="12">
    <location>
        <begin position="173"/>
        <end position="174"/>
    </location>
    <ligand>
        <name>ATP</name>
        <dbReference type="ChEBI" id="CHEBI:30616"/>
    </ligand>
</feature>
<evidence type="ECO:0000256" key="2">
    <source>
        <dbReference type="ARBA" id="ARBA00004986"/>
    </source>
</evidence>
<comment type="pathway">
    <text evidence="3 14">Amino-acid biosynthesis; L-threonine biosynthesis; L-threonine from L-aspartate: step 1/5.</text>
</comment>
<keyword evidence="7 12" id="KW-0547">Nucleotide-binding</keyword>
<keyword evidence="6 13" id="KW-0808">Transferase</keyword>
<reference evidence="16 17" key="1">
    <citation type="submission" date="2019-08" db="EMBL/GenBank/DDBJ databases">
        <title>Whole-genome Sequencing of e-waste polymer degrading bacterium Pseudomonas sp. strain PE08.</title>
        <authorList>
            <person name="Kirdat K."/>
            <person name="Debbarma P."/>
            <person name="Narawade N."/>
            <person name="Suyal D."/>
            <person name="Thorat V."/>
            <person name="Shouche Y."/>
            <person name="Goel R."/>
            <person name="Yadav A."/>
        </authorList>
    </citation>
    <scope>NUCLEOTIDE SEQUENCE [LARGE SCALE GENOMIC DNA]</scope>
    <source>
        <strain evidence="16 17">PE08</strain>
    </source>
</reference>
<comment type="catalytic activity">
    <reaction evidence="11 13">
        <text>L-aspartate + ATP = 4-phospho-L-aspartate + ADP</text>
        <dbReference type="Rhea" id="RHEA:23776"/>
        <dbReference type="ChEBI" id="CHEBI:29991"/>
        <dbReference type="ChEBI" id="CHEBI:30616"/>
        <dbReference type="ChEBI" id="CHEBI:57535"/>
        <dbReference type="ChEBI" id="CHEBI:456216"/>
        <dbReference type="EC" id="2.7.2.4"/>
    </reaction>
</comment>
<dbReference type="UniPathway" id="UPA00034">
    <property type="reaction ID" value="UER00015"/>
</dbReference>
<dbReference type="PANTHER" id="PTHR21499">
    <property type="entry name" value="ASPARTATE KINASE"/>
    <property type="match status" value="1"/>
</dbReference>
<evidence type="ECO:0000256" key="13">
    <source>
        <dbReference type="RuleBase" id="RU003448"/>
    </source>
</evidence>
<dbReference type="SUPFAM" id="SSF53633">
    <property type="entry name" value="Carbamate kinase-like"/>
    <property type="match status" value="1"/>
</dbReference>
<dbReference type="InterPro" id="IPR054352">
    <property type="entry name" value="ACT_Aspartokinase"/>
</dbReference>
<evidence type="ECO:0000256" key="3">
    <source>
        <dbReference type="ARBA" id="ARBA00005139"/>
    </source>
</evidence>
<dbReference type="Gene3D" id="3.40.1160.10">
    <property type="entry name" value="Acetylglutamate kinase-like"/>
    <property type="match status" value="1"/>
</dbReference>
<feature type="binding site" evidence="12">
    <location>
        <begin position="7"/>
        <end position="10"/>
    </location>
    <ligand>
        <name>ATP</name>
        <dbReference type="ChEBI" id="CHEBI:30616"/>
    </ligand>
</feature>
<dbReference type="FunFam" id="3.30.2130.10:FF:000002">
    <property type="entry name" value="Aspartokinase"/>
    <property type="match status" value="1"/>
</dbReference>
<gene>
    <name evidence="16" type="ORF">FXN65_20650</name>
</gene>
<organism evidence="16 17">
    <name type="scientific">Metapseudomonas lalkuanensis</name>
    <dbReference type="NCBI Taxonomy" id="2604832"/>
    <lineage>
        <taxon>Bacteria</taxon>
        <taxon>Pseudomonadati</taxon>
        <taxon>Pseudomonadota</taxon>
        <taxon>Gammaproteobacteria</taxon>
        <taxon>Pseudomonadales</taxon>
        <taxon>Pseudomonadaceae</taxon>
        <taxon>Metapseudomonas</taxon>
    </lineage>
</organism>
<dbReference type="GO" id="GO:0005524">
    <property type="term" value="F:ATP binding"/>
    <property type="evidence" value="ECO:0007669"/>
    <property type="project" value="UniProtKB-KW"/>
</dbReference>
<dbReference type="Gene3D" id="3.30.2130.10">
    <property type="entry name" value="VC0802-like"/>
    <property type="match status" value="1"/>
</dbReference>
<evidence type="ECO:0000256" key="7">
    <source>
        <dbReference type="ARBA" id="ARBA00022741"/>
    </source>
</evidence>
<evidence type="ECO:0000256" key="10">
    <source>
        <dbReference type="ARBA" id="ARBA00023154"/>
    </source>
</evidence>
<dbReference type="KEGG" id="plal:FXN65_20650"/>
<dbReference type="PROSITE" id="PS51671">
    <property type="entry name" value="ACT"/>
    <property type="match status" value="1"/>
</dbReference>
<dbReference type="NCBIfam" id="NF005155">
    <property type="entry name" value="PRK06635.1-4"/>
    <property type="match status" value="1"/>
</dbReference>
<dbReference type="GO" id="GO:0009090">
    <property type="term" value="P:homoserine biosynthetic process"/>
    <property type="evidence" value="ECO:0007669"/>
    <property type="project" value="TreeGrafter"/>
</dbReference>
<evidence type="ECO:0000256" key="1">
    <source>
        <dbReference type="ARBA" id="ARBA00004766"/>
    </source>
</evidence>
<evidence type="ECO:0000256" key="9">
    <source>
        <dbReference type="ARBA" id="ARBA00022840"/>
    </source>
</evidence>
<evidence type="ECO:0000256" key="5">
    <source>
        <dbReference type="ARBA" id="ARBA00022605"/>
    </source>
</evidence>
<dbReference type="AlphaFoldDB" id="A0A5J6QS05"/>
<dbReference type="CDD" id="cd04923">
    <property type="entry name" value="ACT_AK-LysC-DapG-like_2"/>
    <property type="match status" value="1"/>
</dbReference>
<dbReference type="NCBIfam" id="TIGR00657">
    <property type="entry name" value="asp_kinases"/>
    <property type="match status" value="1"/>
</dbReference>
<keyword evidence="9 12" id="KW-0067">ATP-binding</keyword>
<dbReference type="InterPro" id="IPR001048">
    <property type="entry name" value="Asp/Glu/Uridylate_kinase"/>
</dbReference>